<proteinExistence type="predicted"/>
<sequence length="691" mass="77907">MATQPNPFQAGFNHRRGQTLIELEAASNGMSTSRGQLRRFGGGKKVREWLFDQETSRGSGGFTELDEPDTPPSHLPASIMGSYDERAGWQSPSRFAGALPTTHSSSTNMLKRKASHLDEQEEDVIVFKPLSHTTRRGLDSTDIVDLTRDSRQRRKTSFMGHQDDDVIIIDPPAADVRRDLRELCLGIHDMPTEPPVAEVIHNSQQLVVRTRNNPVARPRNRNRSRRTRVESRPASFNRRAPENAQTATPGANAAEVSNVLNSVEPVAHFFTLATEIRDKIYRHLLVSPKPISVKCLWTEAVRRFSRRGDSIDVDDSIDPKILFACRQTAMEGTRILYSENVFLYLLRDSECIASSTNSGSGGGRNTRNTRGSSAHTINLARYGHLIRHMAIELEPNRTEASYQELMTKALEALVPSSAALGSPSRSFCDSIHLHTLTITVSPLLEPNQRTVRSAGAGNQDITIQDGRYLSVVGVFSRSARVIRALQNINTNFLRINVHVNSNLRGTLINPRRRRPEPSTPDLEVEDNSDDDDDALSSITPSSDSSSHARRPRRPRPWHFETTLDLRYLPRHMEALGREATLGNIWGNDTLVQERRRKKGEEVERALRNMRVHIEQACLEPEAAIKGGFWEEHGAAERRRREEKARNEAKFDRDAYDDDDEGDEEDRRPRWPTKSLIISIDRVGGELRAYRA</sequence>
<dbReference type="EMBL" id="BAAFSV010000002">
    <property type="protein sequence ID" value="GAB1314960.1"/>
    <property type="molecule type" value="Genomic_DNA"/>
</dbReference>
<evidence type="ECO:0000313" key="2">
    <source>
        <dbReference type="EMBL" id="GAB1314960.1"/>
    </source>
</evidence>
<feature type="region of interest" description="Disordered" evidence="1">
    <location>
        <begin position="633"/>
        <end position="670"/>
    </location>
</feature>
<feature type="region of interest" description="Disordered" evidence="1">
    <location>
        <begin position="211"/>
        <end position="250"/>
    </location>
</feature>
<feature type="compositionally biased region" description="Basic and acidic residues" evidence="1">
    <location>
        <begin position="633"/>
        <end position="653"/>
    </location>
</feature>
<protein>
    <submittedName>
        <fullName evidence="2">Uncharacterized protein</fullName>
    </submittedName>
</protein>
<feature type="compositionally biased region" description="Low complexity" evidence="1">
    <location>
        <begin position="536"/>
        <end position="545"/>
    </location>
</feature>
<name>A0ABQ0GB35_9PEZI</name>
<feature type="region of interest" description="Disordered" evidence="1">
    <location>
        <begin position="508"/>
        <end position="555"/>
    </location>
</feature>
<organism evidence="2 3">
    <name type="scientific">Madurella fahalii</name>
    <dbReference type="NCBI Taxonomy" id="1157608"/>
    <lineage>
        <taxon>Eukaryota</taxon>
        <taxon>Fungi</taxon>
        <taxon>Dikarya</taxon>
        <taxon>Ascomycota</taxon>
        <taxon>Pezizomycotina</taxon>
        <taxon>Sordariomycetes</taxon>
        <taxon>Sordariomycetidae</taxon>
        <taxon>Sordariales</taxon>
        <taxon>Sordariales incertae sedis</taxon>
        <taxon>Madurella</taxon>
    </lineage>
</organism>
<evidence type="ECO:0000256" key="1">
    <source>
        <dbReference type="SAM" id="MobiDB-lite"/>
    </source>
</evidence>
<dbReference type="Proteomes" id="UP001628179">
    <property type="component" value="Unassembled WGS sequence"/>
</dbReference>
<reference evidence="2 3" key="1">
    <citation type="submission" date="2024-09" db="EMBL/GenBank/DDBJ databases">
        <title>Itraconazole resistance in Madurella fahalii resulting from another homologue of gene encoding cytochrome P450 14-alpha sterol demethylase (CYP51).</title>
        <authorList>
            <person name="Yoshioka I."/>
            <person name="Fahal A.H."/>
            <person name="Kaneko S."/>
            <person name="Yaguchi T."/>
        </authorList>
    </citation>
    <scope>NUCLEOTIDE SEQUENCE [LARGE SCALE GENOMIC DNA]</scope>
    <source>
        <strain evidence="2 3">IFM 68171</strain>
    </source>
</reference>
<dbReference type="RefSeq" id="XP_070916691.1">
    <property type="nucleotide sequence ID" value="XM_071060590.1"/>
</dbReference>
<feature type="compositionally biased region" description="Acidic residues" evidence="1">
    <location>
        <begin position="654"/>
        <end position="663"/>
    </location>
</feature>
<keyword evidence="3" id="KW-1185">Reference proteome</keyword>
<dbReference type="GeneID" id="98175913"/>
<comment type="caution">
    <text evidence="2">The sequence shown here is derived from an EMBL/GenBank/DDBJ whole genome shotgun (WGS) entry which is preliminary data.</text>
</comment>
<evidence type="ECO:0000313" key="3">
    <source>
        <dbReference type="Proteomes" id="UP001628179"/>
    </source>
</evidence>
<gene>
    <name evidence="2" type="ORF">MFIFM68171_05170</name>
</gene>
<feature type="compositionally biased region" description="Acidic residues" evidence="1">
    <location>
        <begin position="522"/>
        <end position="534"/>
    </location>
</feature>
<accession>A0ABQ0GB35</accession>